<protein>
    <submittedName>
        <fullName evidence="5">Pseudouridine synthase, RluA family</fullName>
    </submittedName>
</protein>
<name>A0A0G0NCA8_9BACT</name>
<dbReference type="PANTHER" id="PTHR21600">
    <property type="entry name" value="MITOCHONDRIAL RNA PSEUDOURIDINE SYNTHASE"/>
    <property type="match status" value="1"/>
</dbReference>
<proteinExistence type="inferred from homology"/>
<evidence type="ECO:0000313" key="5">
    <source>
        <dbReference type="EMBL" id="KKR13098.1"/>
    </source>
</evidence>
<dbReference type="InterPro" id="IPR006145">
    <property type="entry name" value="PsdUridine_synth_RsuA/RluA"/>
</dbReference>
<keyword evidence="2" id="KW-0413">Isomerase</keyword>
<dbReference type="Pfam" id="PF00849">
    <property type="entry name" value="PseudoU_synth_2"/>
    <property type="match status" value="1"/>
</dbReference>
<dbReference type="EMBL" id="LBWQ01000025">
    <property type="protein sequence ID" value="KKR13098.1"/>
    <property type="molecule type" value="Genomic_DNA"/>
</dbReference>
<accession>A0A0G0NCA8</accession>
<evidence type="ECO:0000256" key="2">
    <source>
        <dbReference type="ARBA" id="ARBA00023235"/>
    </source>
</evidence>
<dbReference type="GO" id="GO:0009982">
    <property type="term" value="F:pseudouridine synthase activity"/>
    <property type="evidence" value="ECO:0007669"/>
    <property type="project" value="InterPro"/>
</dbReference>
<dbReference type="InterPro" id="IPR020103">
    <property type="entry name" value="PsdUridine_synth_cat_dom_sf"/>
</dbReference>
<dbReference type="InterPro" id="IPR050188">
    <property type="entry name" value="RluA_PseudoU_synthase"/>
</dbReference>
<evidence type="ECO:0000259" key="4">
    <source>
        <dbReference type="Pfam" id="PF00849"/>
    </source>
</evidence>
<dbReference type="Proteomes" id="UP000034690">
    <property type="component" value="Unassembled WGS sequence"/>
</dbReference>
<organism evidence="5 6">
    <name type="scientific">Candidatus Woesebacteria bacterium GW2011_GWA1_39_21b</name>
    <dbReference type="NCBI Taxonomy" id="1618551"/>
    <lineage>
        <taxon>Bacteria</taxon>
        <taxon>Candidatus Woeseibacteriota</taxon>
    </lineage>
</organism>
<sequence>MLDIPIIFEDKDLLVLNKPTGLSMHHDDRGEPAYTLVEWLMEHYPEIKNVGESFDQPSPKSEKPKAGHFRPGLIHRLDRDTSGVLLVAKNQPTFLYLKEQFKNHLAQKTYRAILVGEMKVEIGAKQTIDLPIGRSNHDPRQRVASHKASGPLREAVTDYTVLKTASGHTYVEASPKTGRTHQLRVHFKALNYPLLCDQLYAPKTHCSPEMGRQALHAFSLAISLANGESVCFQAPLPADFQNTLDKLGLV</sequence>
<dbReference type="PROSITE" id="PS01129">
    <property type="entry name" value="PSI_RLU"/>
    <property type="match status" value="1"/>
</dbReference>
<gene>
    <name evidence="5" type="ORF">UT40_C0025G0013</name>
</gene>
<dbReference type="GO" id="GO:0000455">
    <property type="term" value="P:enzyme-directed rRNA pseudouridine synthesis"/>
    <property type="evidence" value="ECO:0007669"/>
    <property type="project" value="TreeGrafter"/>
</dbReference>
<feature type="region of interest" description="Disordered" evidence="3">
    <location>
        <begin position="50"/>
        <end position="70"/>
    </location>
</feature>
<dbReference type="SUPFAM" id="SSF55120">
    <property type="entry name" value="Pseudouridine synthase"/>
    <property type="match status" value="1"/>
</dbReference>
<dbReference type="GO" id="GO:0140098">
    <property type="term" value="F:catalytic activity, acting on RNA"/>
    <property type="evidence" value="ECO:0007669"/>
    <property type="project" value="UniProtKB-ARBA"/>
</dbReference>
<comment type="caution">
    <text evidence="5">The sequence shown here is derived from an EMBL/GenBank/DDBJ whole genome shotgun (WGS) entry which is preliminary data.</text>
</comment>
<evidence type="ECO:0000313" key="6">
    <source>
        <dbReference type="Proteomes" id="UP000034690"/>
    </source>
</evidence>
<dbReference type="GO" id="GO:0003723">
    <property type="term" value="F:RNA binding"/>
    <property type="evidence" value="ECO:0007669"/>
    <property type="project" value="InterPro"/>
</dbReference>
<dbReference type="PANTHER" id="PTHR21600:SF44">
    <property type="entry name" value="RIBOSOMAL LARGE SUBUNIT PSEUDOURIDINE SYNTHASE D"/>
    <property type="match status" value="1"/>
</dbReference>
<dbReference type="CDD" id="cd02869">
    <property type="entry name" value="PseudoU_synth_RluA_like"/>
    <property type="match status" value="1"/>
</dbReference>
<evidence type="ECO:0000256" key="3">
    <source>
        <dbReference type="SAM" id="MobiDB-lite"/>
    </source>
</evidence>
<dbReference type="InterPro" id="IPR006224">
    <property type="entry name" value="PsdUridine_synth_RluA-like_CS"/>
</dbReference>
<comment type="similarity">
    <text evidence="1">Belongs to the pseudouridine synthase RluA family.</text>
</comment>
<feature type="domain" description="Pseudouridine synthase RsuA/RluA-like" evidence="4">
    <location>
        <begin position="12"/>
        <end position="188"/>
    </location>
</feature>
<reference evidence="5 6" key="1">
    <citation type="journal article" date="2015" name="Nature">
        <title>rRNA introns, odd ribosomes, and small enigmatic genomes across a large radiation of phyla.</title>
        <authorList>
            <person name="Brown C.T."/>
            <person name="Hug L.A."/>
            <person name="Thomas B.C."/>
            <person name="Sharon I."/>
            <person name="Castelle C.J."/>
            <person name="Singh A."/>
            <person name="Wilkins M.J."/>
            <person name="Williams K.H."/>
            <person name="Banfield J.F."/>
        </authorList>
    </citation>
    <scope>NUCLEOTIDE SEQUENCE [LARGE SCALE GENOMIC DNA]</scope>
</reference>
<evidence type="ECO:0000256" key="1">
    <source>
        <dbReference type="ARBA" id="ARBA00010876"/>
    </source>
</evidence>
<dbReference type="Gene3D" id="3.30.2350.10">
    <property type="entry name" value="Pseudouridine synthase"/>
    <property type="match status" value="1"/>
</dbReference>
<dbReference type="AlphaFoldDB" id="A0A0G0NCA8"/>
<dbReference type="PATRIC" id="fig|1618551.3.peg.1000"/>